<gene>
    <name evidence="2" type="ORF">GE061_016593</name>
</gene>
<dbReference type="EMBL" id="WIXP02000007">
    <property type="protein sequence ID" value="KAF6208142.1"/>
    <property type="molecule type" value="Genomic_DNA"/>
</dbReference>
<sequence length="184" mass="21687">MFVTNVMNNSRNSTSGVTADDKRGKHSKPHKHSAQKIELVRNHIKSFPLYKSHYTLRESTRLYLPPHLSLRKMYREYSRVDEAPVSRKIYEKEFRKMKIYFKKPKVDTCNKCDILALKLKVSSDDEERAQIQREIDDHHAHADVTYLQKKEEKGSFKKLALRDVSKETTIVKVPPFERALEEKL</sequence>
<feature type="compositionally biased region" description="Polar residues" evidence="1">
    <location>
        <begin position="1"/>
        <end position="17"/>
    </location>
</feature>
<comment type="caution">
    <text evidence="2">The sequence shown here is derived from an EMBL/GenBank/DDBJ whole genome shotgun (WGS) entry which is preliminary data.</text>
</comment>
<dbReference type="Proteomes" id="UP000466442">
    <property type="component" value="Unassembled WGS sequence"/>
</dbReference>
<name>A0A8S9XGN0_APOLU</name>
<accession>A0A8S9XGN0</accession>
<keyword evidence="3" id="KW-1185">Reference proteome</keyword>
<evidence type="ECO:0000313" key="3">
    <source>
        <dbReference type="Proteomes" id="UP000466442"/>
    </source>
</evidence>
<dbReference type="PANTHER" id="PTHR10773:SF19">
    <property type="match status" value="1"/>
</dbReference>
<evidence type="ECO:0000313" key="2">
    <source>
        <dbReference type="EMBL" id="KAF6208142.1"/>
    </source>
</evidence>
<dbReference type="AlphaFoldDB" id="A0A8S9XGN0"/>
<dbReference type="PANTHER" id="PTHR10773">
    <property type="entry name" value="DNA-DIRECTED RNA POLYMERASES I, II, AND III SUBUNIT RPABC2"/>
    <property type="match status" value="1"/>
</dbReference>
<reference evidence="2" key="1">
    <citation type="journal article" date="2021" name="Mol. Ecol. Resour.">
        <title>Apolygus lucorum genome provides insights into omnivorousness and mesophyll feeding.</title>
        <authorList>
            <person name="Liu Y."/>
            <person name="Liu H."/>
            <person name="Wang H."/>
            <person name="Huang T."/>
            <person name="Liu B."/>
            <person name="Yang B."/>
            <person name="Yin L."/>
            <person name="Li B."/>
            <person name="Zhang Y."/>
            <person name="Zhang S."/>
            <person name="Jiang F."/>
            <person name="Zhang X."/>
            <person name="Ren Y."/>
            <person name="Wang B."/>
            <person name="Wang S."/>
            <person name="Lu Y."/>
            <person name="Wu K."/>
            <person name="Fan W."/>
            <person name="Wang G."/>
        </authorList>
    </citation>
    <scope>NUCLEOTIDE SEQUENCE</scope>
    <source>
        <strain evidence="2">12Hb</strain>
    </source>
</reference>
<protein>
    <submittedName>
        <fullName evidence="2">Uncharacterized protein</fullName>
    </submittedName>
</protein>
<proteinExistence type="predicted"/>
<organism evidence="2 3">
    <name type="scientific">Apolygus lucorum</name>
    <name type="common">Small green plant bug</name>
    <name type="synonym">Lygocoris lucorum</name>
    <dbReference type="NCBI Taxonomy" id="248454"/>
    <lineage>
        <taxon>Eukaryota</taxon>
        <taxon>Metazoa</taxon>
        <taxon>Ecdysozoa</taxon>
        <taxon>Arthropoda</taxon>
        <taxon>Hexapoda</taxon>
        <taxon>Insecta</taxon>
        <taxon>Pterygota</taxon>
        <taxon>Neoptera</taxon>
        <taxon>Paraneoptera</taxon>
        <taxon>Hemiptera</taxon>
        <taxon>Heteroptera</taxon>
        <taxon>Panheteroptera</taxon>
        <taxon>Cimicomorpha</taxon>
        <taxon>Miridae</taxon>
        <taxon>Mirini</taxon>
        <taxon>Apolygus</taxon>
    </lineage>
</organism>
<feature type="compositionally biased region" description="Basic residues" evidence="1">
    <location>
        <begin position="24"/>
        <end position="34"/>
    </location>
</feature>
<dbReference type="OrthoDB" id="6622163at2759"/>
<evidence type="ECO:0000256" key="1">
    <source>
        <dbReference type="SAM" id="MobiDB-lite"/>
    </source>
</evidence>
<feature type="region of interest" description="Disordered" evidence="1">
    <location>
        <begin position="1"/>
        <end position="34"/>
    </location>
</feature>